<evidence type="ECO:0000256" key="5">
    <source>
        <dbReference type="ARBA" id="ARBA00023237"/>
    </source>
</evidence>
<dbReference type="InterPro" id="IPR011990">
    <property type="entry name" value="TPR-like_helical_dom_sf"/>
</dbReference>
<sequence>MINFNKKFIAALFLASLTFSTGCNEILDEQPRGIYTPEDFTTERGISQGVTSLYRQLRLLYGNGYWLNANMTGTDEATWAQSADGNFKDLDMSGGAGSINSNTFPTSMVWGSVFPSINTANGIIENGSKAGIAESLISEARFFRSFYYLLLVQTYGGVPLDLGSGELAFNIDPKTSSTRNTVSEVYTKAIFPGLVKAIENLPTNPRVTGGVTKNVARLYLSKAYLTYAWWLQNPNNIPTYPETSRTDPDGHNAQWYFQKAYDIAMEGINNPGPYVLMPTYYDINRGDNDRNKECMLYADHTETSAYFNEGVIQASYGDGWSPNNFAAWMLTFNYTNLKSSTTSGTWTNASSVQRAATQSLGRPWTRMAPTIEVIKNTFADKTLDSRYDGTFVTTYRGNWNKEGTGLTNVQTLYNANNLPINPGDAVLSFLNDDSQLPTYPSNAGQSGIGAGTLPGRADWVVAPNGISRIVYPGIWKIGTYRTDNGNGLGFPNPSLTRPFVAAKFSEFYLLAAEAAVKGASGSMSARDLVNVLRARAGKWVWSVSGNAPKIQDNSAAMVAATPSVITIDYILAERSREYFGEGYRWFDLVRTQTWAQKSATYSIGGVNYGNHTPQTVTRNIQNFHYLRPIPQGQLDAMEVSADVKAKYQNPGY</sequence>
<evidence type="ECO:0000313" key="10">
    <source>
        <dbReference type="Proteomes" id="UP000274073"/>
    </source>
</evidence>
<dbReference type="InterPro" id="IPR012944">
    <property type="entry name" value="SusD_RagB_dom"/>
</dbReference>
<evidence type="ECO:0000259" key="6">
    <source>
        <dbReference type="Pfam" id="PF07980"/>
    </source>
</evidence>
<dbReference type="Proteomes" id="UP000281741">
    <property type="component" value="Chromosome"/>
</dbReference>
<dbReference type="InterPro" id="IPR033985">
    <property type="entry name" value="SusD-like_N"/>
</dbReference>
<keyword evidence="11" id="KW-1185">Reference proteome</keyword>
<accession>A0AAD1DMC4</accession>
<feature type="domain" description="RagB/SusD" evidence="6">
    <location>
        <begin position="504"/>
        <end position="652"/>
    </location>
</feature>
<dbReference type="GO" id="GO:0009279">
    <property type="term" value="C:cell outer membrane"/>
    <property type="evidence" value="ECO:0007669"/>
    <property type="project" value="UniProtKB-SubCell"/>
</dbReference>
<evidence type="ECO:0000256" key="4">
    <source>
        <dbReference type="ARBA" id="ARBA00023136"/>
    </source>
</evidence>
<gene>
    <name evidence="8" type="ORF">EG349_04060</name>
    <name evidence="9" type="ORF">EG353_02090</name>
</gene>
<comment type="similarity">
    <text evidence="2">Belongs to the SusD family.</text>
</comment>
<organism evidence="8 10">
    <name type="scientific">Chryseobacterium shandongense</name>
    <dbReference type="NCBI Taxonomy" id="1493872"/>
    <lineage>
        <taxon>Bacteria</taxon>
        <taxon>Pseudomonadati</taxon>
        <taxon>Bacteroidota</taxon>
        <taxon>Flavobacteriia</taxon>
        <taxon>Flavobacteriales</taxon>
        <taxon>Weeksellaceae</taxon>
        <taxon>Chryseobacterium group</taxon>
        <taxon>Chryseobacterium</taxon>
    </lineage>
</organism>
<dbReference type="EMBL" id="CP033915">
    <property type="protein sequence ID" value="AZA86014.1"/>
    <property type="molecule type" value="Genomic_DNA"/>
</dbReference>
<reference evidence="10 11" key="1">
    <citation type="submission" date="2018-11" db="EMBL/GenBank/DDBJ databases">
        <title>Proposal to divide the Flavobacteriaceae and reorganize its genera based on Amino Acid Identity values calculated from whole genome sequences.</title>
        <authorList>
            <person name="Nicholson A.C."/>
            <person name="Gulvik C.A."/>
            <person name="Whitney A.M."/>
            <person name="Humrighouse B.W."/>
            <person name="Bell M."/>
            <person name="Holmes B."/>
            <person name="Steigerwalt A.G."/>
            <person name="Villarma A."/>
            <person name="Sheth M."/>
            <person name="Batra D."/>
            <person name="Pryor J."/>
            <person name="Bernardet J.-F."/>
            <person name="Hugo C."/>
            <person name="Kampfer P."/>
            <person name="Newman J."/>
            <person name="McQuiston J.R."/>
        </authorList>
    </citation>
    <scope>NUCLEOTIDE SEQUENCE [LARGE SCALE GENOMIC DNA]</scope>
    <source>
        <strain evidence="8 10">G0207</strain>
        <strain evidence="9 11">H5143</strain>
    </source>
</reference>
<feature type="domain" description="SusD-like N-terminal" evidence="7">
    <location>
        <begin position="37"/>
        <end position="225"/>
    </location>
</feature>
<evidence type="ECO:0000256" key="2">
    <source>
        <dbReference type="ARBA" id="ARBA00006275"/>
    </source>
</evidence>
<dbReference type="AlphaFoldDB" id="A0AAD1DMC4"/>
<dbReference type="Pfam" id="PF14322">
    <property type="entry name" value="SusD-like_3"/>
    <property type="match status" value="1"/>
</dbReference>
<evidence type="ECO:0000259" key="7">
    <source>
        <dbReference type="Pfam" id="PF14322"/>
    </source>
</evidence>
<dbReference type="RefSeq" id="WP_082738273.1">
    <property type="nucleotide sequence ID" value="NZ_CP033912.1"/>
</dbReference>
<proteinExistence type="inferred from homology"/>
<evidence type="ECO:0000256" key="1">
    <source>
        <dbReference type="ARBA" id="ARBA00004442"/>
    </source>
</evidence>
<dbReference type="Pfam" id="PF07980">
    <property type="entry name" value="SusD_RagB"/>
    <property type="match status" value="1"/>
</dbReference>
<evidence type="ECO:0000256" key="3">
    <source>
        <dbReference type="ARBA" id="ARBA00022729"/>
    </source>
</evidence>
<protein>
    <submittedName>
        <fullName evidence="8">RagB/SusD family nutrient uptake outer membrane protein</fullName>
    </submittedName>
</protein>
<dbReference type="Proteomes" id="UP000274073">
    <property type="component" value="Chromosome"/>
</dbReference>
<keyword evidence="3" id="KW-0732">Signal</keyword>
<name>A0AAD1DMC4_9FLAO</name>
<keyword evidence="5" id="KW-0998">Cell outer membrane</keyword>
<evidence type="ECO:0000313" key="11">
    <source>
        <dbReference type="Proteomes" id="UP000281741"/>
    </source>
</evidence>
<evidence type="ECO:0000313" key="8">
    <source>
        <dbReference type="EMBL" id="AZA86014.1"/>
    </source>
</evidence>
<dbReference type="SUPFAM" id="SSF48452">
    <property type="entry name" value="TPR-like"/>
    <property type="match status" value="1"/>
</dbReference>
<keyword evidence="4" id="KW-0472">Membrane</keyword>
<comment type="subcellular location">
    <subcellularLocation>
        <location evidence="1">Cell outer membrane</location>
    </subcellularLocation>
</comment>
<dbReference type="PROSITE" id="PS51257">
    <property type="entry name" value="PROKAR_LIPOPROTEIN"/>
    <property type="match status" value="1"/>
</dbReference>
<dbReference type="Gene3D" id="1.25.40.390">
    <property type="match status" value="1"/>
</dbReference>
<evidence type="ECO:0000313" key="9">
    <source>
        <dbReference type="EMBL" id="AZA94422.1"/>
    </source>
</evidence>
<dbReference type="EMBL" id="CP033912">
    <property type="protein sequence ID" value="AZA94422.1"/>
    <property type="molecule type" value="Genomic_DNA"/>
</dbReference>